<protein>
    <recommendedName>
        <fullName evidence="9">Cytochrome P450</fullName>
    </recommendedName>
</protein>
<proteinExistence type="inferred from homology"/>
<dbReference type="PRINTS" id="PR00463">
    <property type="entry name" value="EP450I"/>
</dbReference>
<keyword evidence="6" id="KW-0503">Monooxygenase</keyword>
<dbReference type="GO" id="GO:0004497">
    <property type="term" value="F:monooxygenase activity"/>
    <property type="evidence" value="ECO:0007669"/>
    <property type="project" value="UniProtKB-KW"/>
</dbReference>
<evidence type="ECO:0000313" key="8">
    <source>
        <dbReference type="Proteomes" id="UP000037136"/>
    </source>
</evidence>
<dbReference type="AlphaFoldDB" id="A0A2A9P839"/>
<comment type="caution">
    <text evidence="7">The sequence shown here is derived from an EMBL/GenBank/DDBJ whole genome shotgun (WGS) entry which is preliminary data.</text>
</comment>
<dbReference type="OrthoDB" id="1103324at2759"/>
<keyword evidence="5 6" id="KW-0349">Heme</keyword>
<dbReference type="GO" id="GO:0016705">
    <property type="term" value="F:oxidoreductase activity, acting on paired donors, with incorporation or reduction of molecular oxygen"/>
    <property type="evidence" value="ECO:0007669"/>
    <property type="project" value="InterPro"/>
</dbReference>
<name>A0A2A9P839_OPHUN</name>
<dbReference type="InterPro" id="IPR036396">
    <property type="entry name" value="Cyt_P450_sf"/>
</dbReference>
<organism evidence="7 8">
    <name type="scientific">Ophiocordyceps unilateralis</name>
    <name type="common">Zombie-ant fungus</name>
    <name type="synonym">Torrubia unilateralis</name>
    <dbReference type="NCBI Taxonomy" id="268505"/>
    <lineage>
        <taxon>Eukaryota</taxon>
        <taxon>Fungi</taxon>
        <taxon>Dikarya</taxon>
        <taxon>Ascomycota</taxon>
        <taxon>Pezizomycotina</taxon>
        <taxon>Sordariomycetes</taxon>
        <taxon>Hypocreomycetidae</taxon>
        <taxon>Hypocreales</taxon>
        <taxon>Ophiocordycipitaceae</taxon>
        <taxon>Ophiocordyceps</taxon>
    </lineage>
</organism>
<reference evidence="7 8" key="2">
    <citation type="journal article" date="2017" name="Sci. Rep.">
        <title>Ant-infecting Ophiocordyceps genomes reveal a high diversity of potential behavioral manipulation genes and a possible major role for enterotoxins.</title>
        <authorList>
            <person name="de Bekker C."/>
            <person name="Ohm R.A."/>
            <person name="Evans H.C."/>
            <person name="Brachmann A."/>
            <person name="Hughes D.P."/>
        </authorList>
    </citation>
    <scope>NUCLEOTIDE SEQUENCE [LARGE SCALE GENOMIC DNA]</scope>
    <source>
        <strain evidence="7 8">SC16a</strain>
    </source>
</reference>
<keyword evidence="3 6" id="KW-0560">Oxidoreductase</keyword>
<evidence type="ECO:0000256" key="3">
    <source>
        <dbReference type="ARBA" id="ARBA00023002"/>
    </source>
</evidence>
<evidence type="ECO:0000313" key="7">
    <source>
        <dbReference type="EMBL" id="PFH57675.1"/>
    </source>
</evidence>
<dbReference type="GO" id="GO:0020037">
    <property type="term" value="F:heme binding"/>
    <property type="evidence" value="ECO:0007669"/>
    <property type="project" value="InterPro"/>
</dbReference>
<evidence type="ECO:0000256" key="5">
    <source>
        <dbReference type="PIRSR" id="PIRSR602401-1"/>
    </source>
</evidence>
<evidence type="ECO:0000256" key="1">
    <source>
        <dbReference type="ARBA" id="ARBA00010617"/>
    </source>
</evidence>
<reference evidence="7 8" key="1">
    <citation type="journal article" date="2015" name="BMC Genomics">
        <title>Gene expression during zombie ant biting behavior reflects the complexity underlying fungal parasitic behavioral manipulation.</title>
        <authorList>
            <person name="de Bekker C."/>
            <person name="Ohm R.A."/>
            <person name="Loreto R.G."/>
            <person name="Sebastian A."/>
            <person name="Albert I."/>
            <person name="Merrow M."/>
            <person name="Brachmann A."/>
            <person name="Hughes D.P."/>
        </authorList>
    </citation>
    <scope>NUCLEOTIDE SEQUENCE [LARGE SCALE GENOMIC DNA]</scope>
    <source>
        <strain evidence="7 8">SC16a</strain>
    </source>
</reference>
<sequence>MTTTRATGFPQGSLVYDNAWAMTHDESVYTRPDDFNPDRYAPTDEGGLGEPYPKGQFGFGLRLCIGKHLAEASLWIAAASLLSNVRKAVDDDGNEIEPTVKLTSGLTSHPQRFGCRICRGTNSLSRCCARRKPVGGECRNQKL</sequence>
<dbReference type="InterPro" id="IPR001128">
    <property type="entry name" value="Cyt_P450"/>
</dbReference>
<dbReference type="Gene3D" id="1.10.630.10">
    <property type="entry name" value="Cytochrome P450"/>
    <property type="match status" value="1"/>
</dbReference>
<dbReference type="InterPro" id="IPR002401">
    <property type="entry name" value="Cyt_P450_E_grp-I"/>
</dbReference>
<keyword evidence="2 5" id="KW-0479">Metal-binding</keyword>
<dbReference type="InterPro" id="IPR050364">
    <property type="entry name" value="Cytochrome_P450_fung"/>
</dbReference>
<gene>
    <name evidence="7" type="ORF">XA68_14703</name>
</gene>
<dbReference type="SUPFAM" id="SSF48264">
    <property type="entry name" value="Cytochrome P450"/>
    <property type="match status" value="1"/>
</dbReference>
<keyword evidence="4 5" id="KW-0408">Iron</keyword>
<evidence type="ECO:0000256" key="6">
    <source>
        <dbReference type="RuleBase" id="RU000461"/>
    </source>
</evidence>
<comment type="similarity">
    <text evidence="1 6">Belongs to the cytochrome P450 family.</text>
</comment>
<evidence type="ECO:0000256" key="4">
    <source>
        <dbReference type="ARBA" id="ARBA00023004"/>
    </source>
</evidence>
<dbReference type="GO" id="GO:0005506">
    <property type="term" value="F:iron ion binding"/>
    <property type="evidence" value="ECO:0007669"/>
    <property type="project" value="InterPro"/>
</dbReference>
<accession>A0A2A9P839</accession>
<dbReference type="PANTHER" id="PTHR46300:SF5">
    <property type="entry name" value="CYTOCHROME P450"/>
    <property type="match status" value="1"/>
</dbReference>
<dbReference type="PANTHER" id="PTHR46300">
    <property type="entry name" value="P450, PUTATIVE (EUROFUNG)-RELATED-RELATED"/>
    <property type="match status" value="1"/>
</dbReference>
<dbReference type="Pfam" id="PF00067">
    <property type="entry name" value="p450"/>
    <property type="match status" value="1"/>
</dbReference>
<dbReference type="STRING" id="268505.A0A2A9P839"/>
<keyword evidence="8" id="KW-1185">Reference proteome</keyword>
<dbReference type="Proteomes" id="UP000037136">
    <property type="component" value="Unassembled WGS sequence"/>
</dbReference>
<dbReference type="PROSITE" id="PS00086">
    <property type="entry name" value="CYTOCHROME_P450"/>
    <property type="match status" value="1"/>
</dbReference>
<feature type="binding site" description="axial binding residue" evidence="5">
    <location>
        <position position="64"/>
    </location>
    <ligand>
        <name>heme</name>
        <dbReference type="ChEBI" id="CHEBI:30413"/>
    </ligand>
    <ligandPart>
        <name>Fe</name>
        <dbReference type="ChEBI" id="CHEBI:18248"/>
    </ligandPart>
</feature>
<dbReference type="InterPro" id="IPR017972">
    <property type="entry name" value="Cyt_P450_CS"/>
</dbReference>
<evidence type="ECO:0000256" key="2">
    <source>
        <dbReference type="ARBA" id="ARBA00022723"/>
    </source>
</evidence>
<dbReference type="EMBL" id="LAZP02000378">
    <property type="protein sequence ID" value="PFH57675.1"/>
    <property type="molecule type" value="Genomic_DNA"/>
</dbReference>
<evidence type="ECO:0008006" key="9">
    <source>
        <dbReference type="Google" id="ProtNLM"/>
    </source>
</evidence>
<comment type="cofactor">
    <cofactor evidence="5">
        <name>heme</name>
        <dbReference type="ChEBI" id="CHEBI:30413"/>
    </cofactor>
</comment>